<name>A0A5N6Q6V0_9ASTR</name>
<evidence type="ECO:0000256" key="1">
    <source>
        <dbReference type="SAM" id="MobiDB-lite"/>
    </source>
</evidence>
<dbReference type="AlphaFoldDB" id="A0A5N6Q6V0"/>
<protein>
    <submittedName>
        <fullName evidence="2">Uncharacterized protein</fullName>
    </submittedName>
</protein>
<proteinExistence type="predicted"/>
<dbReference type="EMBL" id="SZYD01000001">
    <property type="protein sequence ID" value="KAD7480434.1"/>
    <property type="molecule type" value="Genomic_DNA"/>
</dbReference>
<sequence>MEIRVTTRLDAQEHQSDAEEIKITLQSLEGDRIESVAFRKAVLAWITHQEKQKVDRSYGSRDSSGIFGSSGLPPTPPEPPLTLPWAVNKVKLPEFQSELLQRFGSFEIPHPSEQFVPIQQSELISDLIEDVADTGCPNSVASKAAPHFCYSIGSGLITDDGPQVLGQGKPKSVNTPNLTERGFPACSDNIHSVPFTTPSSIPMEEGNLRNFLLGDDEIVNGEGNKNGLDATPSISVLIHHCWI</sequence>
<feature type="region of interest" description="Disordered" evidence="1">
    <location>
        <begin position="54"/>
        <end position="78"/>
    </location>
</feature>
<reference evidence="2 3" key="1">
    <citation type="submission" date="2019-05" db="EMBL/GenBank/DDBJ databases">
        <title>Mikania micrantha, genome provides insights into the molecular mechanism of rapid growth.</title>
        <authorList>
            <person name="Liu B."/>
        </authorList>
    </citation>
    <scope>NUCLEOTIDE SEQUENCE [LARGE SCALE GENOMIC DNA]</scope>
    <source>
        <strain evidence="2">NLD-2019</strain>
        <tissue evidence="2">Leaf</tissue>
    </source>
</reference>
<dbReference type="Proteomes" id="UP000326396">
    <property type="component" value="Linkage Group LG1"/>
</dbReference>
<keyword evidence="3" id="KW-1185">Reference proteome</keyword>
<organism evidence="2 3">
    <name type="scientific">Mikania micrantha</name>
    <name type="common">bitter vine</name>
    <dbReference type="NCBI Taxonomy" id="192012"/>
    <lineage>
        <taxon>Eukaryota</taxon>
        <taxon>Viridiplantae</taxon>
        <taxon>Streptophyta</taxon>
        <taxon>Embryophyta</taxon>
        <taxon>Tracheophyta</taxon>
        <taxon>Spermatophyta</taxon>
        <taxon>Magnoliopsida</taxon>
        <taxon>eudicotyledons</taxon>
        <taxon>Gunneridae</taxon>
        <taxon>Pentapetalae</taxon>
        <taxon>asterids</taxon>
        <taxon>campanulids</taxon>
        <taxon>Asterales</taxon>
        <taxon>Asteraceae</taxon>
        <taxon>Asteroideae</taxon>
        <taxon>Heliantheae alliance</taxon>
        <taxon>Eupatorieae</taxon>
        <taxon>Mikania</taxon>
    </lineage>
</organism>
<evidence type="ECO:0000313" key="2">
    <source>
        <dbReference type="EMBL" id="KAD7480434.1"/>
    </source>
</evidence>
<comment type="caution">
    <text evidence="2">The sequence shown here is derived from an EMBL/GenBank/DDBJ whole genome shotgun (WGS) entry which is preliminary data.</text>
</comment>
<evidence type="ECO:0000313" key="3">
    <source>
        <dbReference type="Proteomes" id="UP000326396"/>
    </source>
</evidence>
<gene>
    <name evidence="2" type="ORF">E3N88_03570</name>
</gene>
<accession>A0A5N6Q6V0</accession>